<dbReference type="InterPro" id="IPR009091">
    <property type="entry name" value="RCC1/BLIP-II"/>
</dbReference>
<feature type="repeat" description="Filamin" evidence="13">
    <location>
        <begin position="2325"/>
        <end position="2364"/>
    </location>
</feature>
<reference evidence="19" key="1">
    <citation type="submission" date="2022-01" db="EMBL/GenBank/DDBJ databases">
        <authorList>
            <person name="King R."/>
        </authorList>
    </citation>
    <scope>NUCLEOTIDE SEQUENCE</scope>
</reference>
<dbReference type="InterPro" id="IPR012983">
    <property type="entry name" value="PHR"/>
</dbReference>
<evidence type="ECO:0000256" key="2">
    <source>
        <dbReference type="ARBA" id="ARBA00004489"/>
    </source>
</evidence>
<keyword evidence="6" id="KW-0808">Transferase</keyword>
<comment type="similarity">
    <text evidence="4">Belongs to the RING-Cys relay (RCR) family.</text>
</comment>
<dbReference type="SMART" id="SM01337">
    <property type="entry name" value="APC10"/>
    <property type="match status" value="1"/>
</dbReference>
<comment type="subcellular location">
    <subcellularLocation>
        <location evidence="2">Cell projection</location>
        <location evidence="2">Axon</location>
    </subcellularLocation>
</comment>
<evidence type="ECO:0000256" key="4">
    <source>
        <dbReference type="ARBA" id="ARBA00005415"/>
    </source>
</evidence>
<evidence type="ECO:0000256" key="9">
    <source>
        <dbReference type="ARBA" id="ARBA00022771"/>
    </source>
</evidence>
<dbReference type="PANTHER" id="PTHR45943:SF1">
    <property type="entry name" value="E3 UBIQUITIN-PROTEIN LIGASE MYCBP2"/>
    <property type="match status" value="1"/>
</dbReference>
<sequence>MSPNAVLSQSIKLPEILIKLQKSVECAALGRPEKPTFFEYGIPQNSLVDEFHIKNITVDNSVSSSIASDGKFLYILHGKSLYKIGSGYNSTTKGLIYKMNKDFTKDKRGWIGYCRDKLYYKKMSKRNADNFVVIDRDSLTFQSPLLMSSKAFKKETVNYTLYSDGETINAISAVKDDNFVIKEIVSSSDFSFDLTLNLAKRTFRTYGYTPFEEEILNNSQLQKIQTSFNFFVPALPDDSEISGIVSGKEFGLVMTSNNKVYYYGKGASLGLKSLIKSPSLKLSELTISKVSKIIQTSLGHDGLHTLLLSDDGSVFFAGTVRRGEDGEISKRRLLKPTKPKRISRLDNHFIIHVSSNNGTSAFVTKTGKIIMFGKDTSFCDSHGIVQQLHEQHIIKVALGKAHTVALNSKGQIFTFGVNNKGQCGRTFTNKDRVSNDDYFCIKSENKNSNQFLCDIDDHEVIEEQCKICKICYECTGYNKMCAAATKIAMKSRLPGSNCFCGHGNSGCIKCGACTICISKQENDINNEHVVGSPDKQKRLKKEVKINIDEFNFPNESERVAPLPPAKVSIPSNSPVIQISCGLHHTVVLTSTGEVFTFGSNQYGQLGTGDLQSVTGPVQVKIPCMASQVSAGSNHTVILSNKGIVYTFGNYQKGQLGRLPSETNIVNSTPAQSMTASMKNDPFVNLNDFQSLENTSNILAQRQRFLWNCIPAPITNIGPNFRKKACWISASGDQTFIKIDESLVNANSLTKISVAADRNTIIFISNNEGVPGCITINKQDGKCKTHINNQYVFNNYYYEGSYDDVSLDQQSGSSLSEKSLRDSGDFHQFSSSASSSPSSSITAISNTIFTIDPLYDVLWCFDVMNKKILCFNILASKINGSASAICKSDMALPNRNVVNVTRVHACLNVLACLDTLACAQNTLDSCFEFDTKVRGTAKVPPIEPPKDCKETKKICRFENFGGGWGYFGHSVEAIRFMCDTDILMDGIGMYGGRGEYTCKIKIFDIGADGGALEKDGLLIFELDDIPYYCPARTIHNITFQKAVNIVAGKWYLLWIKVSGPSSDCGSNGQNIVVGDDQVVFTFKSSKKSNNGTDINSGQIPSILYRVVTHDRKISDITGKNEVVCKISKQFINTISPESFENLVKLLSWSWSQFKVKINEMVEKISSNDELLLNRYVYTCQVCLRLLKKYINEIYPSESFKFNENEKAIASRSGHQQTTEAIKINPLPQSSTSITSEVSSQHVMRKSNVEKIQLAESIGNVRALLIQILCDDLSNSYGSKTSILIFNIMEECNNTFVSCFNAFYPTSYLKWDCLCDLLSQMDKGVLHSRLLSGVLAGLCDPTVNLKATFSIMSPYSEQKNITSPSDNSGYPILQTSDNYHYPILVEQMMYRMQKEKANPIYSTWNFKEILTRLLDIISRPIKLKIEGIYSNTKLDYLSNEYLRKTSCYNLISNCCFLLSKILAEIVYQSCTADTDTTIISPYALQSTGVRFKKCDYSKTWNTGHFASDAICFTVDRSGIVLAGCCVYYGSGSYEYQLELLHDTLDSKTQMQHKWETLETSYGTFDQENVHRNMVQLKFERPVPLRENTCYAVRFCSQGGRTCSGDSGYPHVRGPCGTIFRFYPCDLSFNGTTPVRGQIPSLLYYSVPISYQASKLKNNKEIFARDIALEFASDIVHRSRELLILARNAFLYALSSSSDKSSSNSSNTAQAFDSEHNITPIEEHFDVSWMTAPQPSSTTSTIKPSTFVPYYANTSPAAASSTKESNINAATKDITKRIETFSRGLIETLKLDKKFDRGTIDCVEVDNAAEITPNDYLDEGSSGSSKKNRNDLSESQINGNTKKTNQLTKSDSDESLGERDRLNEMFTTEESSLFHTLLPLTVAHISRLICSDPKVSVEILNLVKMILPHISSWNQICNKSISSPAHQSNVVDKTLMQNYELCTTSNCYAVLESDHPYKGTSIYSYKVEFPASVKWMSLEFDPQCGTAQPEDCLKVLIPTNLDSLYSTNVSDEKGKMKVQKKFSANDRENLSPNDQQILIKKFNTESGWSTNAIIVPGNEIMLSLETASNYLADHKLNRYGFKCILIGYENIDNTKTFNNSLINLESEFTYLGGMCSANLMRKDLIFSDEKTDDFWATENTLKKHSVLLSKGLSIQNGTLTINNILEYDISIDSEQSHEKQFLKDFVFVAPDSAGGRLASWIQPESRLDPNRCELKLFQDPIQSGWPTKFQIETRDQYGEIVYVPNIKIQLKVALSSNFSNEKRYSKMCKEQNIHMPLGKVSYEPVIKEKEKICLKSITAMKAYAQYSFEELRMYTPVQNKTSDLMTAKDSGDQTYTVMWTPETAGNYVINIIIDGVHVNENYNVTVVNANVPPPVKEHALKKIQPQYKYRKYYAEYTSGLRIRLHPTLQADVIGVIKVNDVISFIDEVENGDGIWVKLSTDSIRKYCSSTWYPSEAWCLSYNKHFDKRLLFSLIESNSESTNPTDDMNNVKFFDDSEYYSLEESSDLQVTSSNFEDAKLDDEDEKPPTFEDAIVEANVEKTNQSNLTDVIAGVVEGGANKLQAFQKWFKRDSISDTTATIRKRIGSIPEVYNNNTLDLKNLNTNNVADKLSNDINILSPVQDNFIPTNKITKMTESQTLAFKNTNPFHCDQNVNKNIKNLEYEEINTPKQALSPSVAETIRAIFAAFLWHEGLVHDAIACASFLKFHPSIPKNNIHAMDQTFYEQKHHERLTKEEKIQQRHSVEITNTSNYLNARPSTLEALTKSGYCCVHYRKQRGKHSDMNASDEFGLHGCPPALKCLVFVWDELNKDFQGFVSKLTSEKESKEVTNTMPKMTTASAAAIVNPNDVNEIEFQKNKLKTKKFAEEGNTAIGAASGGADNTVWCELCDADINPGNQQNPYQQNAFTQHLKANHPGCGESARGRGYNSNGVYCEGWAGQCGEEGVGATSWYLMCEACHDKYLIPNKKSLNVNEALLARANEPKFIQPPTVVTAVATNINPSLTTTTFGTKKSKMNSNMSMEFFDTMKDNALFLLDLNSHNGGLLNKSAGNNLMPLKNKTNVRHSSADFVIQPNTSNFSHRLSSNVGADENLRRASLQKQGSITNYFTKKFPNNGVNGTNETVPDLLWTPPESITCLEMLNAKLSESESYNVFSLDNEKNFYDPNMMAGHHQQNNSQENNVRHHENKFHRSFSMVQGWGIYSMNPIEKDTSNHECIAGGNQVHQNNENRVIMRRKKACLCDSANEASLLNFPSKNLKKLVPDHILNPTLKGFSEVSSSHDIEKMESALELKKFTDNAFYDIVQHQNTEEPTKEFSFLSRPTISFIFEKHDLDKLRYLLRKNLRKAICSVYGLQALNWLLRTVTQTMCVHDIMWWFISSLVQTKNDNENVLKLEDSDVSYDHPVAISNVDDRIQNMLSQNLHMLLQSIADITLALPSGSALQRLAIQCFGIKFRPTDHQFLHNSHVFGNISKILSKSEEFNEENLLFSTAIAETNENQLNESHVRASKDKVIVYNNVDITDVFEFIISSRQAMVGALTDNSTETFWESDDEDRNKPKIIEISMIKPHYVCKSINIHIDNCRDLAHKITSFTVYSGASLGELNLLETIETESNIGTWYSVLIKDESNTHFRIELRGVENNIRIRQIKLLGYSNDAKVNQDAISMMKKQTNAHHIQQKYCELETLRVFRVLTNQVFGKLIINPERPSSNQNFAASMVESHIDSPGDSLDLREHMVGILFSRSKLTHLQKQIIVHIVHSIQKETQKSREEWEYHVNTISSSMTFKSTMSTSEAIMPKSNDVYCFEMLSMVSALSGSSVGRAYLSHQIDLIKDLLILLHTGSERVQRQVTLLLRRILPEISPETLCSILEIQFNPHKDINGLLQNPKQLNPPFNMGIIDILLAIIAKSLQIQVKFKNGSNPLSNKNLTVKLCDYIVPASSQSVVTQRLIPPYQHQISGGTDIASNMSNSSRDCDSVDKSAMSYREDPRKRWFLCGTASTKLAENIICLIKDMISGKLSEKWSNVTKTAVAECIINLAHLDEFHRQPETCLKTPTIWLALASLCVLNEDHVLKLSSGQWSKTGDKRPLCINHDDSVTNAVIECMECGTLCCDCDRFLHLNRKTWSHHRTVCKEEEESIKVELHESCGRIKLFWLLGLADSKTLKGIIEFRDGHNIIICDTQNAIGRCRFCGVYGNSGLLAVGNVCVEQQCQEYSANACSKIHACGHFCGGIINENNCLPCLHQKCQSASSYDPKKPKLTQDGDDMCMICFTEALSCAPSIQMLCGHVFHYHCSRTILQKRWHGARISFAFSQCPICKNDIYHESLKDLLEPINALKEDVKRKAIMRLKYEGIDKEMIDDQKNLATYAMERYAYYVCCKCQKAYYGGEARCDVELGENFNPEELVCGGCSDIAKAQMCPKHGMDFLEYKCRYCCSVAVFFCFGTTHFCDTCHDDFQRLTNIPKMKLPKCPAGPKATQLMGEECPLHIVHPPTGEEFALGCGICRNFHTF</sequence>
<dbReference type="GO" id="GO:0099174">
    <property type="term" value="P:regulation of presynapse organization"/>
    <property type="evidence" value="ECO:0007669"/>
    <property type="project" value="UniProtKB-ARBA"/>
</dbReference>
<dbReference type="GO" id="GO:0008270">
    <property type="term" value="F:zinc ion binding"/>
    <property type="evidence" value="ECO:0007669"/>
    <property type="project" value="UniProtKB-KW"/>
</dbReference>
<evidence type="ECO:0000256" key="14">
    <source>
        <dbReference type="PROSITE-ProRule" id="PRU00175"/>
    </source>
</evidence>
<dbReference type="SUPFAM" id="SSF50985">
    <property type="entry name" value="RCC1/BLIP-II"/>
    <property type="match status" value="1"/>
</dbReference>
<keyword evidence="8" id="KW-0677">Repeat</keyword>
<dbReference type="EC" id="2.3.2.33" evidence="5"/>
<evidence type="ECO:0000256" key="11">
    <source>
        <dbReference type="ARBA" id="ARBA00022833"/>
    </source>
</evidence>
<proteinExistence type="inferred from homology"/>
<dbReference type="Pfam" id="PF13540">
    <property type="entry name" value="RCC1_2"/>
    <property type="match status" value="1"/>
</dbReference>
<dbReference type="Gene3D" id="2.130.10.30">
    <property type="entry name" value="Regulator of chromosome condensation 1/beta-lactamase-inhibitor protein II"/>
    <property type="match status" value="2"/>
</dbReference>
<dbReference type="OrthoDB" id="6050183at2759"/>
<evidence type="ECO:0000256" key="13">
    <source>
        <dbReference type="PROSITE-ProRule" id="PRU00087"/>
    </source>
</evidence>
<accession>A0A9N9RTB5</accession>
<dbReference type="Gene3D" id="2.60.120.820">
    <property type="entry name" value="PHR domain"/>
    <property type="match status" value="2"/>
</dbReference>
<dbReference type="PROSITE" id="PS51284">
    <property type="entry name" value="DOC"/>
    <property type="match status" value="1"/>
</dbReference>
<dbReference type="GO" id="GO:0008582">
    <property type="term" value="P:regulation of synaptic assembly at neuromuscular junction"/>
    <property type="evidence" value="ECO:0007669"/>
    <property type="project" value="TreeGrafter"/>
</dbReference>
<evidence type="ECO:0000256" key="8">
    <source>
        <dbReference type="ARBA" id="ARBA00022737"/>
    </source>
</evidence>
<dbReference type="Pfam" id="PF00630">
    <property type="entry name" value="Filamin"/>
    <property type="match status" value="1"/>
</dbReference>
<dbReference type="CDD" id="cd16463">
    <property type="entry name" value="RING-H2_PHR"/>
    <property type="match status" value="1"/>
</dbReference>
<dbReference type="FunFam" id="3.30.40.10:FF:000078">
    <property type="entry name" value="E3 ubiquitin-protein ligase MYCBP2 isoform X1"/>
    <property type="match status" value="1"/>
</dbReference>
<feature type="repeat" description="RCC1" evidence="15">
    <location>
        <begin position="642"/>
        <end position="680"/>
    </location>
</feature>
<organism evidence="19 20">
    <name type="scientific">Chironomus riparius</name>
    <dbReference type="NCBI Taxonomy" id="315576"/>
    <lineage>
        <taxon>Eukaryota</taxon>
        <taxon>Metazoa</taxon>
        <taxon>Ecdysozoa</taxon>
        <taxon>Arthropoda</taxon>
        <taxon>Hexapoda</taxon>
        <taxon>Insecta</taxon>
        <taxon>Pterygota</taxon>
        <taxon>Neoptera</taxon>
        <taxon>Endopterygota</taxon>
        <taxon>Diptera</taxon>
        <taxon>Nematocera</taxon>
        <taxon>Chironomoidea</taxon>
        <taxon>Chironomidae</taxon>
        <taxon>Chironominae</taxon>
        <taxon>Chironomus</taxon>
    </lineage>
</organism>
<dbReference type="Gene3D" id="2.60.40.10">
    <property type="entry name" value="Immunoglobulins"/>
    <property type="match status" value="1"/>
</dbReference>
<evidence type="ECO:0000256" key="1">
    <source>
        <dbReference type="ARBA" id="ARBA00000333"/>
    </source>
</evidence>
<dbReference type="Pfam" id="PF00415">
    <property type="entry name" value="RCC1"/>
    <property type="match status" value="1"/>
</dbReference>
<dbReference type="InterPro" id="IPR008979">
    <property type="entry name" value="Galactose-bd-like_sf"/>
</dbReference>
<keyword evidence="20" id="KW-1185">Reference proteome</keyword>
<dbReference type="PROSITE" id="PS50012">
    <property type="entry name" value="RCC1_3"/>
    <property type="match status" value="2"/>
</dbReference>
<dbReference type="PROSITE" id="PS50194">
    <property type="entry name" value="FILAMIN_REPEAT"/>
    <property type="match status" value="1"/>
</dbReference>
<dbReference type="Gene3D" id="2.60.120.260">
    <property type="entry name" value="Galactose-binding domain-like"/>
    <property type="match status" value="1"/>
</dbReference>
<reference evidence="19" key="2">
    <citation type="submission" date="2022-10" db="EMBL/GenBank/DDBJ databases">
        <authorList>
            <consortium name="ENA_rothamsted_submissions"/>
            <consortium name="culmorum"/>
            <person name="King R."/>
        </authorList>
    </citation>
    <scope>NUCLEOTIDE SEQUENCE</scope>
</reference>
<dbReference type="PROSITE" id="PS00626">
    <property type="entry name" value="RCC1_2"/>
    <property type="match status" value="1"/>
</dbReference>
<gene>
    <name evidence="19" type="ORF">CHIRRI_LOCUS6201</name>
</gene>
<dbReference type="InterPro" id="IPR013083">
    <property type="entry name" value="Znf_RING/FYVE/PHD"/>
</dbReference>
<dbReference type="PRINTS" id="PR00633">
    <property type="entry name" value="RCCNDNSATION"/>
</dbReference>
<dbReference type="Proteomes" id="UP001153620">
    <property type="component" value="Chromosome 2"/>
</dbReference>
<evidence type="ECO:0000313" key="20">
    <source>
        <dbReference type="Proteomes" id="UP001153620"/>
    </source>
</evidence>
<evidence type="ECO:0000256" key="6">
    <source>
        <dbReference type="ARBA" id="ARBA00022679"/>
    </source>
</evidence>
<dbReference type="GO" id="GO:0005886">
    <property type="term" value="C:plasma membrane"/>
    <property type="evidence" value="ECO:0007669"/>
    <property type="project" value="TreeGrafter"/>
</dbReference>
<feature type="region of interest" description="Disordered" evidence="16">
    <location>
        <begin position="1810"/>
        <end position="1855"/>
    </location>
</feature>
<dbReference type="GO" id="GO:0061630">
    <property type="term" value="F:ubiquitin protein ligase activity"/>
    <property type="evidence" value="ECO:0007669"/>
    <property type="project" value="UniProtKB-EC"/>
</dbReference>
<dbReference type="GO" id="GO:0030424">
    <property type="term" value="C:axon"/>
    <property type="evidence" value="ECO:0007669"/>
    <property type="project" value="UniProtKB-SubCell"/>
</dbReference>
<dbReference type="GO" id="GO:0007411">
    <property type="term" value="P:axon guidance"/>
    <property type="evidence" value="ECO:0007669"/>
    <property type="project" value="TreeGrafter"/>
</dbReference>
<evidence type="ECO:0000313" key="19">
    <source>
        <dbReference type="EMBL" id="CAG9803300.1"/>
    </source>
</evidence>
<dbReference type="InterPro" id="IPR001841">
    <property type="entry name" value="Znf_RING"/>
</dbReference>
<keyword evidence="7" id="KW-0479">Metal-binding</keyword>
<evidence type="ECO:0000259" key="18">
    <source>
        <dbReference type="PROSITE" id="PS51284"/>
    </source>
</evidence>
<dbReference type="InterPro" id="IPR014756">
    <property type="entry name" value="Ig_E-set"/>
</dbReference>
<evidence type="ECO:0000256" key="12">
    <source>
        <dbReference type="ARBA" id="ARBA00023273"/>
    </source>
</evidence>
<evidence type="ECO:0000256" key="7">
    <source>
        <dbReference type="ARBA" id="ARBA00022723"/>
    </source>
</evidence>
<dbReference type="InterPro" id="IPR038648">
    <property type="entry name" value="PHR_sf"/>
</dbReference>
<keyword evidence="11" id="KW-0862">Zinc</keyword>
<protein>
    <recommendedName>
        <fullName evidence="5">RCR-type E3 ubiquitin transferase</fullName>
        <ecNumber evidence="5">2.3.2.33</ecNumber>
    </recommendedName>
</protein>
<dbReference type="InterPro" id="IPR004939">
    <property type="entry name" value="APC_su10/DOC_dom"/>
</dbReference>
<dbReference type="InterPro" id="IPR013783">
    <property type="entry name" value="Ig-like_fold"/>
</dbReference>
<name>A0A9N9RTB5_9DIPT</name>
<dbReference type="SUPFAM" id="SSF57850">
    <property type="entry name" value="RING/U-box"/>
    <property type="match status" value="1"/>
</dbReference>
<keyword evidence="12" id="KW-0966">Cell projection</keyword>
<dbReference type="CDD" id="cd19799">
    <property type="entry name" value="Bbox2_MYCBP2"/>
    <property type="match status" value="1"/>
</dbReference>
<dbReference type="Gene3D" id="3.30.40.10">
    <property type="entry name" value="Zinc/RING finger domain, C3HC4 (zinc finger)"/>
    <property type="match status" value="1"/>
</dbReference>
<evidence type="ECO:0000256" key="16">
    <source>
        <dbReference type="SAM" id="MobiDB-lite"/>
    </source>
</evidence>
<feature type="domain" description="RING-type" evidence="17">
    <location>
        <begin position="4255"/>
        <end position="4306"/>
    </location>
</feature>
<dbReference type="Pfam" id="PF08005">
    <property type="entry name" value="PHR"/>
    <property type="match status" value="2"/>
</dbReference>
<evidence type="ECO:0000259" key="17">
    <source>
        <dbReference type="PROSITE" id="PS50089"/>
    </source>
</evidence>
<feature type="domain" description="DOC" evidence="18">
    <location>
        <begin position="3489"/>
        <end position="3668"/>
    </location>
</feature>
<keyword evidence="9 14" id="KW-0863">Zinc-finger</keyword>
<dbReference type="EMBL" id="OU895878">
    <property type="protein sequence ID" value="CAG9803300.1"/>
    <property type="molecule type" value="Genomic_DNA"/>
</dbReference>
<feature type="repeat" description="RCC1" evidence="15">
    <location>
        <begin position="592"/>
        <end position="641"/>
    </location>
</feature>
<dbReference type="SUPFAM" id="SSF81296">
    <property type="entry name" value="E set domains"/>
    <property type="match status" value="1"/>
</dbReference>
<evidence type="ECO:0000256" key="10">
    <source>
        <dbReference type="ARBA" id="ARBA00022786"/>
    </source>
</evidence>
<evidence type="ECO:0000256" key="15">
    <source>
        <dbReference type="PROSITE-ProRule" id="PRU00235"/>
    </source>
</evidence>
<evidence type="ECO:0000256" key="5">
    <source>
        <dbReference type="ARBA" id="ARBA00012249"/>
    </source>
</evidence>
<dbReference type="GO" id="GO:0005634">
    <property type="term" value="C:nucleus"/>
    <property type="evidence" value="ECO:0007669"/>
    <property type="project" value="TreeGrafter"/>
</dbReference>
<comment type="pathway">
    <text evidence="3">Protein modification; protein ubiquitination.</text>
</comment>
<keyword evidence="10" id="KW-0833">Ubl conjugation pathway</keyword>
<dbReference type="InterPro" id="IPR000408">
    <property type="entry name" value="Reg_chr_condens"/>
</dbReference>
<dbReference type="PROSITE" id="PS50089">
    <property type="entry name" value="ZF_RING_2"/>
    <property type="match status" value="1"/>
</dbReference>
<dbReference type="PANTHER" id="PTHR45943">
    <property type="entry name" value="E3 UBIQUITIN-PROTEIN LIGASE MYCBP2"/>
    <property type="match status" value="1"/>
</dbReference>
<comment type="catalytic activity">
    <reaction evidence="1">
        <text>[E2 ubiquitin-conjugating enzyme]-S-ubiquitinyl-L-cysteine + [acceptor protein]-L-threonine = [E2 ubiquitin-conjugating enzyme]-L-cysteine + [acceptor protein]-3-O-ubiquitinyl-L-threonine.</text>
        <dbReference type="EC" id="2.3.2.33"/>
    </reaction>
</comment>
<evidence type="ECO:0000256" key="3">
    <source>
        <dbReference type="ARBA" id="ARBA00004906"/>
    </source>
</evidence>
<dbReference type="InterPro" id="IPR017868">
    <property type="entry name" value="Filamin/ABP280_repeat-like"/>
</dbReference>
<dbReference type="SUPFAM" id="SSF49785">
    <property type="entry name" value="Galactose-binding domain-like"/>
    <property type="match status" value="1"/>
</dbReference>
<feature type="compositionally biased region" description="Polar residues" evidence="16">
    <location>
        <begin position="1830"/>
        <end position="1846"/>
    </location>
</feature>
<dbReference type="SMART" id="SM00184">
    <property type="entry name" value="RING"/>
    <property type="match status" value="1"/>
</dbReference>